<dbReference type="AlphaFoldDB" id="A0A178HM61"/>
<dbReference type="Proteomes" id="UP000078389">
    <property type="component" value="Unassembled WGS sequence"/>
</dbReference>
<dbReference type="SUPFAM" id="SSF53335">
    <property type="entry name" value="S-adenosyl-L-methionine-dependent methyltransferases"/>
    <property type="match status" value="1"/>
</dbReference>
<name>A0A178HM61_9HYPH</name>
<dbReference type="STRING" id="1770058.A3840_16885"/>
<dbReference type="Pfam" id="PF08241">
    <property type="entry name" value="Methyltransf_11"/>
    <property type="match status" value="1"/>
</dbReference>
<gene>
    <name evidence="2" type="ORF">A3840_16885</name>
</gene>
<comment type="caution">
    <text evidence="2">The sequence shown here is derived from an EMBL/GenBank/DDBJ whole genome shotgun (WGS) entry which is preliminary data.</text>
</comment>
<evidence type="ECO:0000313" key="3">
    <source>
        <dbReference type="Proteomes" id="UP000078389"/>
    </source>
</evidence>
<dbReference type="Gene3D" id="3.40.50.150">
    <property type="entry name" value="Vaccinia Virus protein VP39"/>
    <property type="match status" value="1"/>
</dbReference>
<dbReference type="CDD" id="cd02440">
    <property type="entry name" value="AdoMet_MTases"/>
    <property type="match status" value="1"/>
</dbReference>
<dbReference type="PANTHER" id="PTHR43591:SF24">
    <property type="entry name" value="2-METHOXY-6-POLYPRENYL-1,4-BENZOQUINOL METHYLASE, MITOCHONDRIAL"/>
    <property type="match status" value="1"/>
</dbReference>
<organism evidence="2 3">
    <name type="scientific">Devosia elaeis</name>
    <dbReference type="NCBI Taxonomy" id="1770058"/>
    <lineage>
        <taxon>Bacteria</taxon>
        <taxon>Pseudomonadati</taxon>
        <taxon>Pseudomonadota</taxon>
        <taxon>Alphaproteobacteria</taxon>
        <taxon>Hyphomicrobiales</taxon>
        <taxon>Devosiaceae</taxon>
        <taxon>Devosia</taxon>
    </lineage>
</organism>
<protein>
    <recommendedName>
        <fullName evidence="1">Methyltransferase type 11 domain-containing protein</fullName>
    </recommendedName>
</protein>
<dbReference type="GO" id="GO:0008757">
    <property type="term" value="F:S-adenosylmethionine-dependent methyltransferase activity"/>
    <property type="evidence" value="ECO:0007669"/>
    <property type="project" value="InterPro"/>
</dbReference>
<dbReference type="InterPro" id="IPR029063">
    <property type="entry name" value="SAM-dependent_MTases_sf"/>
</dbReference>
<dbReference type="PANTHER" id="PTHR43591">
    <property type="entry name" value="METHYLTRANSFERASE"/>
    <property type="match status" value="1"/>
</dbReference>
<evidence type="ECO:0000313" key="2">
    <source>
        <dbReference type="EMBL" id="OAM73933.1"/>
    </source>
</evidence>
<reference evidence="2 3" key="1">
    <citation type="submission" date="2016-03" db="EMBL/GenBank/DDBJ databases">
        <title>Genome sequencing of Devosia sp. S37.</title>
        <authorList>
            <person name="Mohd Nor M."/>
        </authorList>
    </citation>
    <scope>NUCLEOTIDE SEQUENCE [LARGE SCALE GENOMIC DNA]</scope>
    <source>
        <strain evidence="2 3">S37</strain>
    </source>
</reference>
<dbReference type="RefSeq" id="WP_067459621.1">
    <property type="nucleotide sequence ID" value="NZ_LVVY01000128.1"/>
</dbReference>
<keyword evidence="3" id="KW-1185">Reference proteome</keyword>
<feature type="domain" description="Methyltransferase type 11" evidence="1">
    <location>
        <begin position="56"/>
        <end position="149"/>
    </location>
</feature>
<sequence length="256" mass="27859">MKSKSKVLRARSQSWDPVASWYAGWAGRNGSHYHRTIAVPLMLELLSLKGGERLADLGCGHGILAPPVADLGARYIGVDLSSRLLAVARRHHARHGRFVLGDATQLPDHKLLTPGAFDAAAFLLSIQDINPLAAAIAEAARLLRPGGRLGLVMLHPCFRIPRQSGWGWDEGRGLKYRRLDSYLSALAVPMQEHGQGTTRSYHRPLGDYVAALNAAGLAVTGIKEVADNPGPQDKRADKRATREFPLFLGMKAVKLE</sequence>
<evidence type="ECO:0000259" key="1">
    <source>
        <dbReference type="Pfam" id="PF08241"/>
    </source>
</evidence>
<dbReference type="OrthoDB" id="9802097at2"/>
<proteinExistence type="predicted"/>
<accession>A0A178HM61</accession>
<dbReference type="InterPro" id="IPR013216">
    <property type="entry name" value="Methyltransf_11"/>
</dbReference>
<dbReference type="EMBL" id="LVVY01000128">
    <property type="protein sequence ID" value="OAM73933.1"/>
    <property type="molecule type" value="Genomic_DNA"/>
</dbReference>